<evidence type="ECO:0000256" key="1">
    <source>
        <dbReference type="ARBA" id="ARBA00004651"/>
    </source>
</evidence>
<dbReference type="PANTHER" id="PTHR33884:SF7">
    <property type="entry name" value="BSL8023 PROTEIN"/>
    <property type="match status" value="1"/>
</dbReference>
<evidence type="ECO:0000256" key="6">
    <source>
        <dbReference type="ARBA" id="ARBA00023136"/>
    </source>
</evidence>
<protein>
    <submittedName>
        <fullName evidence="9">GlsB/YeaQ/YmgE family stress response membrane protein</fullName>
    </submittedName>
</protein>
<gene>
    <name evidence="9" type="ORF">CE154_008095</name>
    <name evidence="8" type="ORF">HF896_11615</name>
</gene>
<reference evidence="8 11" key="2">
    <citation type="submission" date="2020-05" db="EMBL/GenBank/DDBJ databases">
        <title>Complete genome sequence of Alicycliphilus denitrificans DP3.</title>
        <authorList>
            <person name="Chen X."/>
        </authorList>
    </citation>
    <scope>NUCLEOTIDE SEQUENCE [LARGE SCALE GENOMIC DNA]</scope>
    <source>
        <strain evidence="8 11">DP3</strain>
    </source>
</reference>
<dbReference type="PANTHER" id="PTHR33884">
    <property type="entry name" value="UPF0410 PROTEIN YMGE"/>
    <property type="match status" value="1"/>
</dbReference>
<dbReference type="Pfam" id="PF04226">
    <property type="entry name" value="Transgly_assoc"/>
    <property type="match status" value="1"/>
</dbReference>
<evidence type="ECO:0000256" key="2">
    <source>
        <dbReference type="ARBA" id="ARBA00011006"/>
    </source>
</evidence>
<dbReference type="GO" id="GO:0005886">
    <property type="term" value="C:plasma membrane"/>
    <property type="evidence" value="ECO:0007669"/>
    <property type="project" value="UniProtKB-SubCell"/>
</dbReference>
<keyword evidence="5 7" id="KW-1133">Transmembrane helix</keyword>
<dbReference type="InterPro" id="IPR007341">
    <property type="entry name" value="Transgly_assoc"/>
</dbReference>
<proteinExistence type="inferred from homology"/>
<name>A0A420KI94_9BURK</name>
<dbReference type="AlphaFoldDB" id="A0A420KI94"/>
<dbReference type="EMBL" id="CP051298">
    <property type="protein sequence ID" value="QKD44231.1"/>
    <property type="molecule type" value="Genomic_DNA"/>
</dbReference>
<evidence type="ECO:0000256" key="7">
    <source>
        <dbReference type="SAM" id="Phobius"/>
    </source>
</evidence>
<dbReference type="RefSeq" id="WP_013519070.1">
    <property type="nucleotide sequence ID" value="NZ_AP024172.1"/>
</dbReference>
<comment type="subcellular location">
    <subcellularLocation>
        <location evidence="1">Cell membrane</location>
        <topology evidence="1">Multi-pass membrane protein</topology>
    </subcellularLocation>
</comment>
<dbReference type="EMBL" id="NKDB02000001">
    <property type="protein sequence ID" value="RKJ99667.1"/>
    <property type="molecule type" value="Genomic_DNA"/>
</dbReference>
<evidence type="ECO:0000256" key="4">
    <source>
        <dbReference type="ARBA" id="ARBA00022692"/>
    </source>
</evidence>
<evidence type="ECO:0000313" key="11">
    <source>
        <dbReference type="Proteomes" id="UP000500755"/>
    </source>
</evidence>
<dbReference type="OMA" id="WIMTIVL"/>
<organism evidence="9 10">
    <name type="scientific">Alicycliphilus denitrificans</name>
    <dbReference type="NCBI Taxonomy" id="179636"/>
    <lineage>
        <taxon>Bacteria</taxon>
        <taxon>Pseudomonadati</taxon>
        <taxon>Pseudomonadota</taxon>
        <taxon>Betaproteobacteria</taxon>
        <taxon>Burkholderiales</taxon>
        <taxon>Comamonadaceae</taxon>
        <taxon>Alicycliphilus</taxon>
    </lineage>
</organism>
<feature type="transmembrane region" description="Helical" evidence="7">
    <location>
        <begin position="61"/>
        <end position="79"/>
    </location>
</feature>
<evidence type="ECO:0000256" key="3">
    <source>
        <dbReference type="ARBA" id="ARBA00022475"/>
    </source>
</evidence>
<dbReference type="Proteomes" id="UP000500755">
    <property type="component" value="Chromosome"/>
</dbReference>
<evidence type="ECO:0000256" key="5">
    <source>
        <dbReference type="ARBA" id="ARBA00022989"/>
    </source>
</evidence>
<accession>A0A420KI94</accession>
<evidence type="ECO:0000313" key="8">
    <source>
        <dbReference type="EMBL" id="QKD44231.1"/>
    </source>
</evidence>
<keyword evidence="4 7" id="KW-0812">Transmembrane</keyword>
<comment type="similarity">
    <text evidence="2">Belongs to the UPF0410 family.</text>
</comment>
<keyword evidence="3" id="KW-1003">Cell membrane</keyword>
<dbReference type="Proteomes" id="UP000216225">
    <property type="component" value="Unassembled WGS sequence"/>
</dbReference>
<sequence length="83" mass="8899">MMSFLGIVLIGLVVGLLARAIKPGDDKLGWLTTILLGIAGSFVATYVGVAMHWYQQGETAGWIASVVGAIVLLVLYDLLRRKP</sequence>
<feature type="transmembrane region" description="Helical" evidence="7">
    <location>
        <begin position="30"/>
        <end position="49"/>
    </location>
</feature>
<reference evidence="9 10" key="1">
    <citation type="submission" date="2018-09" db="EMBL/GenBank/DDBJ databases">
        <title>Genome comparison of Alicycliphilus sp. BQ1, a polyurethanolytic bacterium, with its closest phylogenetic relatives Alicycliphilus denitrificans BC and K601, unable to attack polyurethane.</title>
        <authorList>
            <person name="Loza-Tavera H."/>
            <person name="Lozano L."/>
            <person name="Cevallos M."/>
            <person name="Maya-Lucas O."/>
            <person name="Garcia-Mena J."/>
            <person name="Hernandez J."/>
        </authorList>
    </citation>
    <scope>NUCLEOTIDE SEQUENCE [LARGE SCALE GENOMIC DNA]</scope>
    <source>
        <strain evidence="9 10">BQ1</strain>
    </source>
</reference>
<evidence type="ECO:0000313" key="9">
    <source>
        <dbReference type="EMBL" id="RKJ99667.1"/>
    </source>
</evidence>
<evidence type="ECO:0000313" key="10">
    <source>
        <dbReference type="Proteomes" id="UP000216225"/>
    </source>
</evidence>
<keyword evidence="6 7" id="KW-0472">Membrane</keyword>